<protein>
    <submittedName>
        <fullName evidence="2">Uncharacterized protein</fullName>
    </submittedName>
</protein>
<name>A0A1D1YY42_9ARAE</name>
<proteinExistence type="predicted"/>
<feature type="transmembrane region" description="Helical" evidence="1">
    <location>
        <begin position="45"/>
        <end position="69"/>
    </location>
</feature>
<keyword evidence="1" id="KW-0472">Membrane</keyword>
<evidence type="ECO:0000256" key="1">
    <source>
        <dbReference type="SAM" id="Phobius"/>
    </source>
</evidence>
<evidence type="ECO:0000313" key="2">
    <source>
        <dbReference type="EMBL" id="JAT59577.1"/>
    </source>
</evidence>
<keyword evidence="1" id="KW-1133">Transmembrane helix</keyword>
<accession>A0A1D1YY42</accession>
<feature type="transmembrane region" description="Helical" evidence="1">
    <location>
        <begin position="81"/>
        <end position="107"/>
    </location>
</feature>
<sequence>MTLTQIKTKGSATLMFLKQRCIMPKRTRALDGTMDVKGYFLGQTVVLSLFLSFTTCYILKFILIFDILIPILKSYQNQTVVLSLFLSFTTCYILKFILIFDILIPILKSYQNQTVKDKLLHNAIST</sequence>
<dbReference type="EMBL" id="GDJX01008359">
    <property type="protein sequence ID" value="JAT59577.1"/>
    <property type="molecule type" value="Transcribed_RNA"/>
</dbReference>
<dbReference type="AlphaFoldDB" id="A0A1D1YY42"/>
<organism evidence="2">
    <name type="scientific">Anthurium amnicola</name>
    <dbReference type="NCBI Taxonomy" id="1678845"/>
    <lineage>
        <taxon>Eukaryota</taxon>
        <taxon>Viridiplantae</taxon>
        <taxon>Streptophyta</taxon>
        <taxon>Embryophyta</taxon>
        <taxon>Tracheophyta</taxon>
        <taxon>Spermatophyta</taxon>
        <taxon>Magnoliopsida</taxon>
        <taxon>Liliopsida</taxon>
        <taxon>Araceae</taxon>
        <taxon>Pothoideae</taxon>
        <taxon>Potheae</taxon>
        <taxon>Anthurium</taxon>
    </lineage>
</organism>
<reference evidence="2" key="1">
    <citation type="submission" date="2015-07" db="EMBL/GenBank/DDBJ databases">
        <title>Transcriptome Assembly of Anthurium amnicola.</title>
        <authorList>
            <person name="Suzuki J."/>
        </authorList>
    </citation>
    <scope>NUCLEOTIDE SEQUENCE</scope>
</reference>
<keyword evidence="1" id="KW-0812">Transmembrane</keyword>
<gene>
    <name evidence="2" type="ORF">g.16675</name>
</gene>